<feature type="transmembrane region" description="Helical" evidence="1">
    <location>
        <begin position="87"/>
        <end position="109"/>
    </location>
</feature>
<accession>A0A174WHK7</accession>
<dbReference type="Proteomes" id="UP000095541">
    <property type="component" value="Unassembled WGS sequence"/>
</dbReference>
<name>A0A174WHK7_BACT4</name>
<evidence type="ECO:0000313" key="3">
    <source>
        <dbReference type="Proteomes" id="UP000095541"/>
    </source>
</evidence>
<evidence type="ECO:0000256" key="1">
    <source>
        <dbReference type="SAM" id="Phobius"/>
    </source>
</evidence>
<feature type="transmembrane region" description="Helical" evidence="1">
    <location>
        <begin position="53"/>
        <end position="75"/>
    </location>
</feature>
<sequence>MGNSWNNDETRITMNKRIISFICAGLIAISCVSSLCFYDYFSTDGITPNAIYWIFYFFQISILLGQAEMGIYTINALLRQKKEAVSFLSYFAAHLLLQNMTPLLQTWAVPSITEYPVWLLMCQVIFSILLLLSLLINEPSSLFRKSEYIPRILMATFYINCTYLALTIIGTIVAL</sequence>
<feature type="transmembrane region" description="Helical" evidence="1">
    <location>
        <begin position="21"/>
        <end position="41"/>
    </location>
</feature>
<reference evidence="2 3" key="1">
    <citation type="submission" date="2015-09" db="EMBL/GenBank/DDBJ databases">
        <authorList>
            <consortium name="Pathogen Informatics"/>
        </authorList>
    </citation>
    <scope>NUCLEOTIDE SEQUENCE [LARGE SCALE GENOMIC DNA]</scope>
    <source>
        <strain evidence="2 3">2789STDY5834945</strain>
    </source>
</reference>
<protein>
    <submittedName>
        <fullName evidence="2">Uncharacterized protein</fullName>
    </submittedName>
</protein>
<proteinExistence type="predicted"/>
<evidence type="ECO:0000313" key="2">
    <source>
        <dbReference type="EMBL" id="CUQ43968.1"/>
    </source>
</evidence>
<keyword evidence="1" id="KW-1133">Transmembrane helix</keyword>
<keyword evidence="1" id="KW-0812">Transmembrane</keyword>
<keyword evidence="1" id="KW-0472">Membrane</keyword>
<dbReference type="EMBL" id="CZBI01000009">
    <property type="protein sequence ID" value="CUQ43968.1"/>
    <property type="molecule type" value="Genomic_DNA"/>
</dbReference>
<gene>
    <name evidence="2" type="ORF">ERS852557_04494</name>
</gene>
<feature type="transmembrane region" description="Helical" evidence="1">
    <location>
        <begin position="148"/>
        <end position="174"/>
    </location>
</feature>
<feature type="transmembrane region" description="Helical" evidence="1">
    <location>
        <begin position="115"/>
        <end position="136"/>
    </location>
</feature>
<organism evidence="2 3">
    <name type="scientific">Bacteroides thetaiotaomicron</name>
    <dbReference type="NCBI Taxonomy" id="818"/>
    <lineage>
        <taxon>Bacteria</taxon>
        <taxon>Pseudomonadati</taxon>
        <taxon>Bacteroidota</taxon>
        <taxon>Bacteroidia</taxon>
        <taxon>Bacteroidales</taxon>
        <taxon>Bacteroidaceae</taxon>
        <taxon>Bacteroides</taxon>
    </lineage>
</organism>
<dbReference type="AlphaFoldDB" id="A0A174WHK7"/>